<evidence type="ECO:0000259" key="4">
    <source>
        <dbReference type="PROSITE" id="PS01124"/>
    </source>
</evidence>
<protein>
    <submittedName>
        <fullName evidence="5">Helix-turn-helix domain-containing protein</fullName>
    </submittedName>
</protein>
<dbReference type="PANTHER" id="PTHR43280:SF32">
    <property type="entry name" value="TRANSCRIPTIONAL REGULATORY PROTEIN"/>
    <property type="match status" value="1"/>
</dbReference>
<keyword evidence="2" id="KW-0238">DNA-binding</keyword>
<dbReference type="SMART" id="SM00342">
    <property type="entry name" value="HTH_ARAC"/>
    <property type="match status" value="1"/>
</dbReference>
<sequence length="290" mass="33365">MSNTSKNIRTTLQLFGQEEQDKSYFVSEGAGLVMHPEEGFRADFYIYAVCIAGTARISLNNQEIGIRANHFFAAIPSTVIQVFEHSDNFKAKVLVFEKSFLLKNILDARQLEHLGFFSFDTLAHIELDKEGFRLLKNKLDIIYEKTKEDSLFRDQIIQSLIFNLLFETADIFFKNRQLVRKKALGREDELFMKFMKLVQFNFKTQQDLSFYADKLFISPKYLIQLCKNISGKTPGNILSETLINEARLLLKMPDNNISTVSTALNYSSVAAFSKFFKKHTGISPSAFRQQ</sequence>
<dbReference type="PANTHER" id="PTHR43280">
    <property type="entry name" value="ARAC-FAMILY TRANSCRIPTIONAL REGULATOR"/>
    <property type="match status" value="1"/>
</dbReference>
<organism evidence="5 6">
    <name type="scientific">Terrimonas rubra</name>
    <dbReference type="NCBI Taxonomy" id="1035890"/>
    <lineage>
        <taxon>Bacteria</taxon>
        <taxon>Pseudomonadati</taxon>
        <taxon>Bacteroidota</taxon>
        <taxon>Chitinophagia</taxon>
        <taxon>Chitinophagales</taxon>
        <taxon>Chitinophagaceae</taxon>
        <taxon>Terrimonas</taxon>
    </lineage>
</organism>
<keyword evidence="3" id="KW-0804">Transcription</keyword>
<accession>A0ABW6A8L0</accession>
<name>A0ABW6A8L0_9BACT</name>
<evidence type="ECO:0000313" key="5">
    <source>
        <dbReference type="EMBL" id="MFD2921549.1"/>
    </source>
</evidence>
<gene>
    <name evidence="5" type="ORF">ACFS6H_17640</name>
</gene>
<dbReference type="InterPro" id="IPR018060">
    <property type="entry name" value="HTH_AraC"/>
</dbReference>
<dbReference type="SUPFAM" id="SSF46689">
    <property type="entry name" value="Homeodomain-like"/>
    <property type="match status" value="1"/>
</dbReference>
<dbReference type="Proteomes" id="UP001597511">
    <property type="component" value="Unassembled WGS sequence"/>
</dbReference>
<dbReference type="PROSITE" id="PS01124">
    <property type="entry name" value="HTH_ARAC_FAMILY_2"/>
    <property type="match status" value="1"/>
</dbReference>
<reference evidence="6" key="1">
    <citation type="journal article" date="2019" name="Int. J. Syst. Evol. Microbiol.">
        <title>The Global Catalogue of Microorganisms (GCM) 10K type strain sequencing project: providing services to taxonomists for standard genome sequencing and annotation.</title>
        <authorList>
            <consortium name="The Broad Institute Genomics Platform"/>
            <consortium name="The Broad Institute Genome Sequencing Center for Infectious Disease"/>
            <person name="Wu L."/>
            <person name="Ma J."/>
        </authorList>
    </citation>
    <scope>NUCLEOTIDE SEQUENCE [LARGE SCALE GENOMIC DNA]</scope>
    <source>
        <strain evidence="6">KCTC 23299</strain>
    </source>
</reference>
<evidence type="ECO:0000313" key="6">
    <source>
        <dbReference type="Proteomes" id="UP001597511"/>
    </source>
</evidence>
<proteinExistence type="predicted"/>
<dbReference type="RefSeq" id="WP_386102073.1">
    <property type="nucleotide sequence ID" value="NZ_JBHUOZ010000003.1"/>
</dbReference>
<keyword evidence="1" id="KW-0805">Transcription regulation</keyword>
<dbReference type="Pfam" id="PF12833">
    <property type="entry name" value="HTH_18"/>
    <property type="match status" value="1"/>
</dbReference>
<evidence type="ECO:0000256" key="3">
    <source>
        <dbReference type="ARBA" id="ARBA00023163"/>
    </source>
</evidence>
<feature type="domain" description="HTH araC/xylS-type" evidence="4">
    <location>
        <begin position="192"/>
        <end position="290"/>
    </location>
</feature>
<comment type="caution">
    <text evidence="5">The sequence shown here is derived from an EMBL/GenBank/DDBJ whole genome shotgun (WGS) entry which is preliminary data.</text>
</comment>
<evidence type="ECO:0000256" key="2">
    <source>
        <dbReference type="ARBA" id="ARBA00023125"/>
    </source>
</evidence>
<evidence type="ECO:0000256" key="1">
    <source>
        <dbReference type="ARBA" id="ARBA00023015"/>
    </source>
</evidence>
<dbReference type="Gene3D" id="1.10.10.60">
    <property type="entry name" value="Homeodomain-like"/>
    <property type="match status" value="1"/>
</dbReference>
<dbReference type="InterPro" id="IPR009057">
    <property type="entry name" value="Homeodomain-like_sf"/>
</dbReference>
<keyword evidence="6" id="KW-1185">Reference proteome</keyword>
<dbReference type="EMBL" id="JBHUOZ010000003">
    <property type="protein sequence ID" value="MFD2921549.1"/>
    <property type="molecule type" value="Genomic_DNA"/>
</dbReference>